<dbReference type="PROSITE" id="PS50190">
    <property type="entry name" value="SEC7"/>
    <property type="match status" value="1"/>
</dbReference>
<feature type="compositionally biased region" description="Polar residues" evidence="1">
    <location>
        <begin position="348"/>
        <end position="372"/>
    </location>
</feature>
<feature type="region of interest" description="Disordered" evidence="1">
    <location>
        <begin position="53"/>
        <end position="122"/>
    </location>
</feature>
<dbReference type="Proteomes" id="UP000006564">
    <property type="component" value="Chromosome 6"/>
</dbReference>
<protein>
    <submittedName>
        <fullName evidence="3">DNA, SC020</fullName>
    </submittedName>
</protein>
<dbReference type="SUPFAM" id="SSF48425">
    <property type="entry name" value="Sec7 domain"/>
    <property type="match status" value="1"/>
</dbReference>
<dbReference type="PANTHER" id="PTHR10663">
    <property type="entry name" value="GUANYL-NUCLEOTIDE EXCHANGE FACTOR"/>
    <property type="match status" value="1"/>
</dbReference>
<gene>
    <name evidence="3" type="ORF">AO090020000039</name>
</gene>
<feature type="compositionally biased region" description="Low complexity" evidence="1">
    <location>
        <begin position="213"/>
        <end position="225"/>
    </location>
</feature>
<dbReference type="InterPro" id="IPR041681">
    <property type="entry name" value="PH_9"/>
</dbReference>
<dbReference type="GO" id="GO:0032012">
    <property type="term" value="P:regulation of ARF protein signal transduction"/>
    <property type="evidence" value="ECO:0007669"/>
    <property type="project" value="InterPro"/>
</dbReference>
<evidence type="ECO:0000256" key="1">
    <source>
        <dbReference type="SAM" id="MobiDB-lite"/>
    </source>
</evidence>
<feature type="region of interest" description="Disordered" evidence="1">
    <location>
        <begin position="504"/>
        <end position="539"/>
    </location>
</feature>
<dbReference type="InterPro" id="IPR011993">
    <property type="entry name" value="PH-like_dom_sf"/>
</dbReference>
<accession>Q2U579</accession>
<feature type="region of interest" description="Disordered" evidence="1">
    <location>
        <begin position="197"/>
        <end position="282"/>
    </location>
</feature>
<feature type="compositionally biased region" description="Low complexity" evidence="1">
    <location>
        <begin position="1359"/>
        <end position="1386"/>
    </location>
</feature>
<dbReference type="InterPro" id="IPR035999">
    <property type="entry name" value="Sec7_dom_sf"/>
</dbReference>
<reference evidence="3 4" key="1">
    <citation type="journal article" date="2005" name="Nature">
        <title>Genome sequencing and analysis of Aspergillus oryzae.</title>
        <authorList>
            <person name="Machida M."/>
            <person name="Asai K."/>
            <person name="Sano M."/>
            <person name="Tanaka T."/>
            <person name="Kumagai T."/>
            <person name="Terai G."/>
            <person name="Kusumoto K."/>
            <person name="Arima T."/>
            <person name="Akita O."/>
            <person name="Kashiwagi Y."/>
            <person name="Abe K."/>
            <person name="Gomi K."/>
            <person name="Horiuchi H."/>
            <person name="Kitamoto K."/>
            <person name="Kobayashi T."/>
            <person name="Takeuchi M."/>
            <person name="Denning D.W."/>
            <person name="Galagan J.E."/>
            <person name="Nierman W.C."/>
            <person name="Yu J."/>
            <person name="Archer D.B."/>
            <person name="Bennett J.W."/>
            <person name="Bhatnagar D."/>
            <person name="Cleveland T.E."/>
            <person name="Fedorova N.D."/>
            <person name="Gotoh O."/>
            <person name="Horikawa H."/>
            <person name="Hosoyama A."/>
            <person name="Ichinomiya M."/>
            <person name="Igarashi R."/>
            <person name="Iwashita K."/>
            <person name="Juvvadi P.R."/>
            <person name="Kato M."/>
            <person name="Kato Y."/>
            <person name="Kin T."/>
            <person name="Kokubun A."/>
            <person name="Maeda H."/>
            <person name="Maeyama N."/>
            <person name="Maruyama J."/>
            <person name="Nagasaki H."/>
            <person name="Nakajima T."/>
            <person name="Oda K."/>
            <person name="Okada K."/>
            <person name="Paulsen I."/>
            <person name="Sakamoto K."/>
            <person name="Sawano T."/>
            <person name="Takahashi M."/>
            <person name="Takase K."/>
            <person name="Terabayashi Y."/>
            <person name="Wortman J."/>
            <person name="Yamada O."/>
            <person name="Yamagata Y."/>
            <person name="Anazawa H."/>
            <person name="Hata Y."/>
            <person name="Koide Y."/>
            <person name="Komori T."/>
            <person name="Koyama Y."/>
            <person name="Minetoki T."/>
            <person name="Suharnan S."/>
            <person name="Tanaka A."/>
            <person name="Isono K."/>
            <person name="Kuhara S."/>
            <person name="Ogasawara N."/>
            <person name="Kikuchi H."/>
        </authorList>
    </citation>
    <scope>NUCLEOTIDE SEQUENCE [LARGE SCALE GENOMIC DNA]</scope>
    <source>
        <strain evidence="4">ATCC 42149 / RIB 40</strain>
    </source>
</reference>
<dbReference type="STRING" id="510516.Q2U579"/>
<feature type="compositionally biased region" description="Polar residues" evidence="1">
    <location>
        <begin position="477"/>
        <end position="488"/>
    </location>
</feature>
<feature type="compositionally biased region" description="Basic and acidic residues" evidence="1">
    <location>
        <begin position="561"/>
        <end position="589"/>
    </location>
</feature>
<feature type="domain" description="SEC7" evidence="2">
    <location>
        <begin position="760"/>
        <end position="939"/>
    </location>
</feature>
<dbReference type="GO" id="GO:0005085">
    <property type="term" value="F:guanyl-nucleotide exchange factor activity"/>
    <property type="evidence" value="ECO:0007669"/>
    <property type="project" value="InterPro"/>
</dbReference>
<feature type="compositionally biased region" description="Basic and acidic residues" evidence="1">
    <location>
        <begin position="620"/>
        <end position="630"/>
    </location>
</feature>
<dbReference type="InterPro" id="IPR000904">
    <property type="entry name" value="Sec7_dom"/>
</dbReference>
<dbReference type="RefSeq" id="XP_023092679.1">
    <property type="nucleotide sequence ID" value="XM_023238179.1"/>
</dbReference>
<keyword evidence="4" id="KW-1185">Reference proteome</keyword>
<dbReference type="KEGG" id="aor:AO090020000039"/>
<proteinExistence type="predicted"/>
<evidence type="ECO:0000259" key="2">
    <source>
        <dbReference type="PROSITE" id="PS50190"/>
    </source>
</evidence>
<dbReference type="SUPFAM" id="SSF50729">
    <property type="entry name" value="PH domain-like"/>
    <property type="match status" value="1"/>
</dbReference>
<feature type="region of interest" description="Disordered" evidence="1">
    <location>
        <begin position="1043"/>
        <end position="1083"/>
    </location>
</feature>
<dbReference type="SMART" id="SM00222">
    <property type="entry name" value="Sec7"/>
    <property type="match status" value="1"/>
</dbReference>
<evidence type="ECO:0000313" key="3">
    <source>
        <dbReference type="EMBL" id="BAE63286.1"/>
    </source>
</evidence>
<dbReference type="Gene3D" id="2.30.29.30">
    <property type="entry name" value="Pleckstrin-homology domain (PH domain)/Phosphotyrosine-binding domain (PTB)"/>
    <property type="match status" value="1"/>
</dbReference>
<dbReference type="Gene3D" id="1.10.1000.11">
    <property type="entry name" value="Arf Nucleotide-binding Site Opener,domain 2"/>
    <property type="match status" value="1"/>
</dbReference>
<dbReference type="HOGENOM" id="CLU_001772_0_0_1"/>
<feature type="compositionally biased region" description="Basic and acidic residues" evidence="1">
    <location>
        <begin position="709"/>
        <end position="727"/>
    </location>
</feature>
<sequence>MESGEQLSFKGFRTLAHQNSWVELLFHNPDRRQTCGLSSAYSRDQTRAIRHSSRLPQQLPEMHASNSPPTTPSAASNYKATRRMTQSRPSVRETFLDEYNVGDNTNNGMDSGDERDPHDLSLSPKHAARTSIVDNMLLSLDQFASSNASVLDDYRLFNSVFESDLYGRCSPDSMTQRRYRGHTFSSSLSSELDYNPDDAAGLYGTQPGRARRSTSSSNYNSNFRRFGSTRTPDGPSSRGQLYDHRSNSGGGTSGVRGTRQGSKGSSSLHMDFGPPLSGNHRADLAPERRSASFDFGTRQTIIPFKETAVDYDPVSLDGVDAAPTPSIPGGPRKYQVSSQGEYPGTLGPQPSRTPVASRRNSVKSARTRSTAAMTGRENDLTQLGAPILEPPPAIPAATFDPPAPSPTISFNKPIFPTPSDPAPTRERPGFFWRVFGSSKNSTPGAENNQLDLVVSQDNDLRDLNGSTTNLKDRRQPLKSSTAGTTTVRQGAHQVVNKKSSFFRRRKRSVTENVPPPILIPPESGSKPHEVMKPQPSPVSSLRKVMNPYLADASAPGLLHSTESHNRNIGTDKQENKGVDSHAEKPKESFHGAGRVQRPKHSLYPAASSDARDASILGSKIGDEDIPKVNHMDSTSSANPEQLVPRDGIGSRDSGPDSESDRVGGIRNRLTPQDLCVPSLSPVVERFSQKSVSPIESSEETRTVNPGEPEEVKHQSEPRLYDREDEPSPKSLPVDTSGSLKVSTSNISNYYTASNTPVISPVESKSVEISEGKVDLTDNVLEDQPGDSEKEQAQKLYDSQDQVVGNEPAAAWLGDPDRATIRKAYMEFFDWSNMNILAALRSLCNRLILKGETQQVDRVLDAFSIRWCECNPNHGFKASDVVHTICYSLLLLNTDLHLADIEQKMTKGQFVRNTMPTIHRVAFDAAPDGFEALHVAHDKSKVSARESLTSHMDESDRGNMVADKPANAPAKLVNRLSRTDLSVKLSGDPETNTGPLVNVPFNGTDKAWGQQVETVLRDFYTSIQKQRLPLHGAQAEKEALRASSNHLLSPNPSGLRRSPSTVSRSGSDIYPRGRSADSRYGTARWSSKNRSRARLYPSSVMGSSRTSLEEQSSFWSPSASSTWSKQSLGKLTSVSVDSFGSDYMRGDYQQAIGFANALSQAIIREDSAYSIASTEEVEGTIPLLEDETLQLAGAPWAKEGSLKHKQHLDSADKRAKDRNWNECFAVIQQGWMRLFSFNSSTKSVRHKPKTHTHGGVVVGGGNWTENAEEVRKFLLRQTLASVLPSPGYSKSRPHVWALSLPNGAVHLFQAGTPEIVHEFVSTANYWSARLSKEPLVGGVSNMEYGWSDTVINSALISTENNSNRSPPSSSGARPSIQSSIRSSIDQQGGVRPRLPADRVHISDWAPPQQSMVASNLPEADQLKALRMYVKNVEDELQRHNELRPAMVLAFSPRHPNATKSMANWERKSSYLLRENVKFRTYIETLQRALDLKNKIYASREESSPSRCG</sequence>
<evidence type="ECO:0000313" key="4">
    <source>
        <dbReference type="Proteomes" id="UP000006564"/>
    </source>
</evidence>
<dbReference type="EMBL" id="AP007167">
    <property type="protein sequence ID" value="BAE63286.1"/>
    <property type="molecule type" value="Genomic_DNA"/>
</dbReference>
<dbReference type="Pfam" id="PF15410">
    <property type="entry name" value="PH_9"/>
    <property type="match status" value="1"/>
</dbReference>
<dbReference type="Pfam" id="PF01369">
    <property type="entry name" value="Sec7"/>
    <property type="match status" value="1"/>
</dbReference>
<dbReference type="PANTHER" id="PTHR10663:SF373">
    <property type="entry name" value="PH AND SEC7 DOMAIN-CONTAINING PROTEIN C11E3.11C"/>
    <property type="match status" value="1"/>
</dbReference>
<organism evidence="3 4">
    <name type="scientific">Aspergillus oryzae (strain ATCC 42149 / RIB 40)</name>
    <name type="common">Yellow koji mold</name>
    <dbReference type="NCBI Taxonomy" id="510516"/>
    <lineage>
        <taxon>Eukaryota</taxon>
        <taxon>Fungi</taxon>
        <taxon>Dikarya</taxon>
        <taxon>Ascomycota</taxon>
        <taxon>Pezizomycotina</taxon>
        <taxon>Eurotiomycetes</taxon>
        <taxon>Eurotiomycetidae</taxon>
        <taxon>Eurotiales</taxon>
        <taxon>Aspergillaceae</taxon>
        <taxon>Aspergillus</taxon>
        <taxon>Aspergillus subgen. Circumdati</taxon>
    </lineage>
</organism>
<dbReference type="EMBL" id="BA000054">
    <property type="protein sequence ID" value="BAE63286.1"/>
    <property type="molecule type" value="Genomic_DNA"/>
</dbReference>
<dbReference type="OMA" id="FYTSIQK"/>
<feature type="region of interest" description="Disordered" evidence="1">
    <location>
        <begin position="320"/>
        <end position="372"/>
    </location>
</feature>
<feature type="region of interest" description="Disordered" evidence="1">
    <location>
        <begin position="553"/>
        <end position="673"/>
    </location>
</feature>
<name>Q2U579_ASPOR</name>
<dbReference type="InterPro" id="IPR023394">
    <property type="entry name" value="Sec7_C_sf"/>
</dbReference>
<dbReference type="GeneID" id="5996505"/>
<feature type="compositionally biased region" description="Low complexity" evidence="1">
    <location>
        <begin position="64"/>
        <end position="77"/>
    </location>
</feature>
<feature type="region of interest" description="Disordered" evidence="1">
    <location>
        <begin position="1357"/>
        <end position="1391"/>
    </location>
</feature>
<feature type="region of interest" description="Disordered" evidence="1">
    <location>
        <begin position="687"/>
        <end position="740"/>
    </location>
</feature>
<feature type="region of interest" description="Disordered" evidence="1">
    <location>
        <begin position="465"/>
        <end position="492"/>
    </location>
</feature>
<feature type="compositionally biased region" description="Polar residues" evidence="1">
    <location>
        <begin position="1043"/>
        <end position="1065"/>
    </location>
</feature>